<organism evidence="2 3">
    <name type="scientific">Acer saccharum</name>
    <name type="common">Sugar maple</name>
    <dbReference type="NCBI Taxonomy" id="4024"/>
    <lineage>
        <taxon>Eukaryota</taxon>
        <taxon>Viridiplantae</taxon>
        <taxon>Streptophyta</taxon>
        <taxon>Embryophyta</taxon>
        <taxon>Tracheophyta</taxon>
        <taxon>Spermatophyta</taxon>
        <taxon>Magnoliopsida</taxon>
        <taxon>eudicotyledons</taxon>
        <taxon>Gunneridae</taxon>
        <taxon>Pentapetalae</taxon>
        <taxon>rosids</taxon>
        <taxon>malvids</taxon>
        <taxon>Sapindales</taxon>
        <taxon>Sapindaceae</taxon>
        <taxon>Hippocastanoideae</taxon>
        <taxon>Acereae</taxon>
        <taxon>Acer</taxon>
    </lineage>
</organism>
<evidence type="ECO:0000259" key="1">
    <source>
        <dbReference type="PROSITE" id="PS50191"/>
    </source>
</evidence>
<dbReference type="Gene3D" id="3.40.525.10">
    <property type="entry name" value="CRAL-TRIO lipid binding domain"/>
    <property type="match status" value="1"/>
</dbReference>
<keyword evidence="3" id="KW-1185">Reference proteome</keyword>
<dbReference type="Pfam" id="PF00650">
    <property type="entry name" value="CRAL_TRIO"/>
    <property type="match status" value="1"/>
</dbReference>
<sequence>MVIRLLYIHHQKEICIQVQHHHPKNQISKSLPGTLTDKGLPLRPGAKLKWKSWNKFNGFEDHSHVGDIRGYLASLSILQDCYLERLGKLSIVHSPYIFMTAWKFIYPFIDSITKKKIVFVEKKKLKSTLLEDIDESQLPDIYMEANCH</sequence>
<dbReference type="CDD" id="cd00170">
    <property type="entry name" value="SEC14"/>
    <property type="match status" value="1"/>
</dbReference>
<proteinExistence type="predicted"/>
<dbReference type="EMBL" id="JAUESC010000381">
    <property type="protein sequence ID" value="KAK0588814.1"/>
    <property type="molecule type" value="Genomic_DNA"/>
</dbReference>
<dbReference type="PANTHER" id="PTHR46277:SF3">
    <property type="entry name" value="BINDING PROTEIN, PUTATIVE-RELATED"/>
    <property type="match status" value="1"/>
</dbReference>
<feature type="domain" description="CRAL-TRIO" evidence="1">
    <location>
        <begin position="75"/>
        <end position="142"/>
    </location>
</feature>
<dbReference type="InterPro" id="IPR036865">
    <property type="entry name" value="CRAL-TRIO_dom_sf"/>
</dbReference>
<evidence type="ECO:0000313" key="2">
    <source>
        <dbReference type="EMBL" id="KAK0588814.1"/>
    </source>
</evidence>
<dbReference type="PROSITE" id="PS50191">
    <property type="entry name" value="CRAL_TRIO"/>
    <property type="match status" value="1"/>
</dbReference>
<dbReference type="AlphaFoldDB" id="A0AA39SBR8"/>
<dbReference type="Proteomes" id="UP001168877">
    <property type="component" value="Unassembled WGS sequence"/>
</dbReference>
<accession>A0AA39SBR8</accession>
<protein>
    <recommendedName>
        <fullName evidence="1">CRAL-TRIO domain-containing protein</fullName>
    </recommendedName>
</protein>
<reference evidence="2" key="1">
    <citation type="journal article" date="2022" name="Plant J.">
        <title>Strategies of tolerance reflected in two North American maple genomes.</title>
        <authorList>
            <person name="McEvoy S.L."/>
            <person name="Sezen U.U."/>
            <person name="Trouern-Trend A."/>
            <person name="McMahon S.M."/>
            <person name="Schaberg P.G."/>
            <person name="Yang J."/>
            <person name="Wegrzyn J.L."/>
            <person name="Swenson N.G."/>
        </authorList>
    </citation>
    <scope>NUCLEOTIDE SEQUENCE</scope>
    <source>
        <strain evidence="2">NS2018</strain>
    </source>
</reference>
<dbReference type="PANTHER" id="PTHR46277">
    <property type="entry name" value="OS03G0850700 PROTEIN"/>
    <property type="match status" value="1"/>
</dbReference>
<reference evidence="2" key="2">
    <citation type="submission" date="2023-06" db="EMBL/GenBank/DDBJ databases">
        <authorList>
            <person name="Swenson N.G."/>
            <person name="Wegrzyn J.L."/>
            <person name="Mcevoy S.L."/>
        </authorList>
    </citation>
    <scope>NUCLEOTIDE SEQUENCE</scope>
    <source>
        <strain evidence="2">NS2018</strain>
        <tissue evidence="2">Leaf</tissue>
    </source>
</reference>
<evidence type="ECO:0000313" key="3">
    <source>
        <dbReference type="Proteomes" id="UP001168877"/>
    </source>
</evidence>
<comment type="caution">
    <text evidence="2">The sequence shown here is derived from an EMBL/GenBank/DDBJ whole genome shotgun (WGS) entry which is preliminary data.</text>
</comment>
<name>A0AA39SBR8_ACESA</name>
<dbReference type="SMART" id="SM00516">
    <property type="entry name" value="SEC14"/>
    <property type="match status" value="1"/>
</dbReference>
<dbReference type="InterPro" id="IPR001251">
    <property type="entry name" value="CRAL-TRIO_dom"/>
</dbReference>
<gene>
    <name evidence="2" type="ORF">LWI29_005835</name>
</gene>
<dbReference type="SUPFAM" id="SSF52087">
    <property type="entry name" value="CRAL/TRIO domain"/>
    <property type="match status" value="1"/>
</dbReference>